<dbReference type="SUPFAM" id="SSF52540">
    <property type="entry name" value="P-loop containing nucleoside triphosphate hydrolases"/>
    <property type="match status" value="1"/>
</dbReference>
<evidence type="ECO:0000256" key="3">
    <source>
        <dbReference type="ARBA" id="ARBA00022840"/>
    </source>
</evidence>
<keyword evidence="3 5" id="KW-0067">ATP-binding</keyword>
<dbReference type="PANTHER" id="PTHR42939:SF1">
    <property type="entry name" value="ABC TRANSPORTER ATP-BINDING PROTEIN ALBC-RELATED"/>
    <property type="match status" value="1"/>
</dbReference>
<sequence length="271" mass="29258">MLAGHFSQYRSWLLASKGFCALGDLVEERLINTGKQSIKYDGNNHSLVVKDLLVGHDGQAICGPVSMSIGPGECVLVVGRNGTGKTTLLHTLAGRLPPVGGMLNAFQKPLNSASVLWRKNASVLFDDEYFFPNLTVREHLQAVSLAHGLPGPREAVEEALETWGLAGRSSVFPTHLSSGQKRRLLLASSFLRPSKLIIMDEPEQRLDPAMRDYVVSRLAGQLQNGAAIVLATHDPIVAEGMNAECLQISADGGCDFVPRREGLAVLRGSHE</sequence>
<protein>
    <submittedName>
        <fullName evidence="5">ABC transporter ATP-binding protein</fullName>
    </submittedName>
</protein>
<evidence type="ECO:0000256" key="2">
    <source>
        <dbReference type="ARBA" id="ARBA00022741"/>
    </source>
</evidence>
<evidence type="ECO:0000256" key="1">
    <source>
        <dbReference type="ARBA" id="ARBA00022448"/>
    </source>
</evidence>
<dbReference type="InterPro" id="IPR051782">
    <property type="entry name" value="ABC_Transporter_VariousFunc"/>
</dbReference>
<feature type="domain" description="ABC transporter" evidence="4">
    <location>
        <begin position="47"/>
        <end position="270"/>
    </location>
</feature>
<accession>A0AAJ6AQP7</accession>
<dbReference type="Gene3D" id="3.40.50.300">
    <property type="entry name" value="P-loop containing nucleotide triphosphate hydrolases"/>
    <property type="match status" value="1"/>
</dbReference>
<dbReference type="Proteomes" id="UP001224674">
    <property type="component" value="Chromosome"/>
</dbReference>
<proteinExistence type="predicted"/>
<gene>
    <name evidence="5" type="ORF">QDX21_04675</name>
</gene>
<organism evidence="5 6">
    <name type="scientific">Auritidibacter ignavus</name>
    <dbReference type="NCBI Taxonomy" id="678932"/>
    <lineage>
        <taxon>Bacteria</taxon>
        <taxon>Bacillati</taxon>
        <taxon>Actinomycetota</taxon>
        <taxon>Actinomycetes</taxon>
        <taxon>Micrococcales</taxon>
        <taxon>Micrococcaceae</taxon>
        <taxon>Auritidibacter</taxon>
    </lineage>
</organism>
<dbReference type="Pfam" id="PF00005">
    <property type="entry name" value="ABC_tran"/>
    <property type="match status" value="1"/>
</dbReference>
<dbReference type="InterPro" id="IPR003593">
    <property type="entry name" value="AAA+_ATPase"/>
</dbReference>
<dbReference type="InterPro" id="IPR027417">
    <property type="entry name" value="P-loop_NTPase"/>
</dbReference>
<dbReference type="EMBL" id="CP122566">
    <property type="protein sequence ID" value="WGH94089.1"/>
    <property type="molecule type" value="Genomic_DNA"/>
</dbReference>
<keyword evidence="6" id="KW-1185">Reference proteome</keyword>
<dbReference type="GO" id="GO:0016887">
    <property type="term" value="F:ATP hydrolysis activity"/>
    <property type="evidence" value="ECO:0007669"/>
    <property type="project" value="InterPro"/>
</dbReference>
<dbReference type="SMART" id="SM00382">
    <property type="entry name" value="AAA"/>
    <property type="match status" value="1"/>
</dbReference>
<dbReference type="InterPro" id="IPR003439">
    <property type="entry name" value="ABC_transporter-like_ATP-bd"/>
</dbReference>
<keyword evidence="1" id="KW-0813">Transport</keyword>
<dbReference type="InterPro" id="IPR017871">
    <property type="entry name" value="ABC_transporter-like_CS"/>
</dbReference>
<dbReference type="GO" id="GO:0005524">
    <property type="term" value="F:ATP binding"/>
    <property type="evidence" value="ECO:0007669"/>
    <property type="project" value="UniProtKB-KW"/>
</dbReference>
<dbReference type="PANTHER" id="PTHR42939">
    <property type="entry name" value="ABC TRANSPORTER ATP-BINDING PROTEIN ALBC-RELATED"/>
    <property type="match status" value="1"/>
</dbReference>
<dbReference type="PROSITE" id="PS00211">
    <property type="entry name" value="ABC_TRANSPORTER_1"/>
    <property type="match status" value="1"/>
</dbReference>
<reference evidence="5 6" key="1">
    <citation type="submission" date="2023-03" db="EMBL/GenBank/DDBJ databases">
        <title>Complete genome sequences of several Auritidibacter ignavus strains isolated from ear infections.</title>
        <authorList>
            <person name="Baehr T."/>
            <person name="Baumhoegger A.M."/>
        </authorList>
    </citation>
    <scope>NUCLEOTIDE SEQUENCE [LARGE SCALE GENOMIC DNA]</scope>
    <source>
        <strain evidence="5 6">BABAE-6</strain>
    </source>
</reference>
<evidence type="ECO:0000313" key="6">
    <source>
        <dbReference type="Proteomes" id="UP001224674"/>
    </source>
</evidence>
<evidence type="ECO:0000259" key="4">
    <source>
        <dbReference type="PROSITE" id="PS50893"/>
    </source>
</evidence>
<dbReference type="PROSITE" id="PS50893">
    <property type="entry name" value="ABC_TRANSPORTER_2"/>
    <property type="match status" value="1"/>
</dbReference>
<name>A0AAJ6AQP7_9MICC</name>
<dbReference type="RefSeq" id="WP_110111039.1">
    <property type="nucleotide sequence ID" value="NZ_CP122566.1"/>
</dbReference>
<keyword evidence="2" id="KW-0547">Nucleotide-binding</keyword>
<dbReference type="AlphaFoldDB" id="A0AAJ6AQP7"/>
<evidence type="ECO:0000313" key="5">
    <source>
        <dbReference type="EMBL" id="WGH94089.1"/>
    </source>
</evidence>